<name>A0A3R7J860_9STRA</name>
<evidence type="ECO:0000313" key="10">
    <source>
        <dbReference type="EMBL" id="RLN15269.1"/>
    </source>
</evidence>
<dbReference type="Proteomes" id="UP000285883">
    <property type="component" value="Unassembled WGS sequence"/>
</dbReference>
<dbReference type="EMBL" id="JPWV03000069">
    <property type="protein sequence ID" value="KAG2526608.1"/>
    <property type="molecule type" value="Genomic_DNA"/>
</dbReference>
<sequence>MSRLVPYRSKASEEVAARIEQTLASTMYLVQTTGPTSYVIQEQNSEKKHRVLIGSMQTCSCGTADICTHILFVMLKVLRVPATTPVVWQKSLIDSEIETLLRAGYRERTRPATKPYVSKRKEAATAQVEDTAVERHDLVEGEVCAICQEDMEANQPLTFCRKGCGNNFHVECMKVFGESRRQSKENIICPLCRQDWGDLALSALKKEIDVANRAPNVHKGTSCRKYRGDKCPIQDYLVKAISGTKVDPENAKTFGYSL</sequence>
<dbReference type="GO" id="GO:0061630">
    <property type="term" value="F:ubiquitin protein ligase activity"/>
    <property type="evidence" value="ECO:0007669"/>
    <property type="project" value="InterPro"/>
</dbReference>
<dbReference type="SMART" id="SM00249">
    <property type="entry name" value="PHD"/>
    <property type="match status" value="1"/>
</dbReference>
<evidence type="ECO:0000259" key="6">
    <source>
        <dbReference type="PROSITE" id="PS50089"/>
    </source>
</evidence>
<evidence type="ECO:0000259" key="5">
    <source>
        <dbReference type="PROSITE" id="PS50016"/>
    </source>
</evidence>
<evidence type="ECO:0000256" key="1">
    <source>
        <dbReference type="ARBA" id="ARBA00022723"/>
    </source>
</evidence>
<evidence type="ECO:0000313" key="11">
    <source>
        <dbReference type="EMBL" id="RLN81149.1"/>
    </source>
</evidence>
<dbReference type="PANTHER" id="PTHR21540:SF3">
    <property type="entry name" value="E3 UBIQUITIN-PROTEIN LIGASE ZSWIM2"/>
    <property type="match status" value="1"/>
</dbReference>
<dbReference type="EMBL" id="JPWU03000064">
    <property type="protein sequence ID" value="KAG2528247.1"/>
    <property type="molecule type" value="Genomic_DNA"/>
</dbReference>
<dbReference type="Pfam" id="PF04434">
    <property type="entry name" value="SWIM"/>
    <property type="match status" value="1"/>
</dbReference>
<dbReference type="PROSITE" id="PS50089">
    <property type="entry name" value="ZF_RING_2"/>
    <property type="match status" value="1"/>
</dbReference>
<evidence type="ECO:0000256" key="3">
    <source>
        <dbReference type="ARBA" id="ARBA00022833"/>
    </source>
</evidence>
<evidence type="ECO:0000313" key="8">
    <source>
        <dbReference type="EMBL" id="KAG2526608.1"/>
    </source>
</evidence>
<protein>
    <recommendedName>
        <fullName evidence="14">RING-type domain-containing protein</fullName>
    </recommendedName>
</protein>
<dbReference type="STRING" id="325452.A0A3R7J860"/>
<accession>A0A3R7J860</accession>
<evidence type="ECO:0000259" key="7">
    <source>
        <dbReference type="PROSITE" id="PS50966"/>
    </source>
</evidence>
<reference evidence="8" key="3">
    <citation type="submission" date="2020-06" db="EMBL/GenBank/DDBJ databases">
        <authorList>
            <person name="Studholme D.J."/>
        </authorList>
    </citation>
    <scope>NUCLEOTIDE SEQUENCE</scope>
    <source>
        <strain evidence="8">NZFS 2646</strain>
        <strain evidence="9">NZFS 3630</strain>
    </source>
</reference>
<dbReference type="Proteomes" id="UP000785171">
    <property type="component" value="Unassembled WGS sequence"/>
</dbReference>
<organism evidence="10 13">
    <name type="scientific">Phytophthora kernoviae</name>
    <dbReference type="NCBI Taxonomy" id="325452"/>
    <lineage>
        <taxon>Eukaryota</taxon>
        <taxon>Sar</taxon>
        <taxon>Stramenopiles</taxon>
        <taxon>Oomycota</taxon>
        <taxon>Peronosporomycetes</taxon>
        <taxon>Peronosporales</taxon>
        <taxon>Peronosporaceae</taxon>
        <taxon>Phytophthora</taxon>
    </lineage>
</organism>
<dbReference type="Proteomes" id="UP000792063">
    <property type="component" value="Unassembled WGS sequence"/>
</dbReference>
<comment type="caution">
    <text evidence="10">The sequence shown here is derived from an EMBL/GenBank/DDBJ whole genome shotgun (WGS) entry which is preliminary data.</text>
</comment>
<dbReference type="CDD" id="cd16494">
    <property type="entry name" value="RING-CH-C4HC3_ZSWM2"/>
    <property type="match status" value="1"/>
</dbReference>
<evidence type="ECO:0000256" key="2">
    <source>
        <dbReference type="ARBA" id="ARBA00022771"/>
    </source>
</evidence>
<reference evidence="12 13" key="2">
    <citation type="submission" date="2018-07" db="EMBL/GenBank/DDBJ databases">
        <title>Genome sequencing of oomycete isolates from Chile give support for New Zealand origin for Phytophthora kernoviae and make available the first Nothophytophthora sp. genome.</title>
        <authorList>
            <person name="Studholme D.J."/>
            <person name="Sanfuentes E."/>
            <person name="Panda P."/>
            <person name="Hill R."/>
            <person name="Sambles C."/>
            <person name="Grant M."/>
            <person name="Williams N.M."/>
            <person name="Mcdougal R.L."/>
        </authorList>
    </citation>
    <scope>NUCLEOTIDE SEQUENCE [LARGE SCALE GENOMIC DNA]</scope>
    <source>
        <strain evidence="10">Chile2</strain>
        <strain evidence="11">Chile4</strain>
    </source>
</reference>
<gene>
    <name evidence="10" type="ORF">BBI17_003969</name>
    <name evidence="11" type="ORF">BBO99_00003942</name>
    <name evidence="8" type="ORF">JM16_003766</name>
    <name evidence="9" type="ORF">JM18_003236</name>
</gene>
<dbReference type="PANTHER" id="PTHR21540">
    <property type="entry name" value="RING FINGER AND SWIM DOMAIN-CONTAINING PROTEIN 2"/>
    <property type="match status" value="1"/>
</dbReference>
<dbReference type="SMART" id="SM00184">
    <property type="entry name" value="RING"/>
    <property type="match status" value="1"/>
</dbReference>
<dbReference type="AlphaFoldDB" id="A0A3R7J860"/>
<feature type="domain" description="RING-type" evidence="6">
    <location>
        <begin position="144"/>
        <end position="193"/>
    </location>
</feature>
<evidence type="ECO:0000313" key="9">
    <source>
        <dbReference type="EMBL" id="KAG2528247.1"/>
    </source>
</evidence>
<dbReference type="InterPro" id="IPR007527">
    <property type="entry name" value="Znf_SWIM"/>
</dbReference>
<dbReference type="EMBL" id="MBDN02000087">
    <property type="protein sequence ID" value="RLN81149.1"/>
    <property type="molecule type" value="Genomic_DNA"/>
</dbReference>
<dbReference type="InterPro" id="IPR001841">
    <property type="entry name" value="Znf_RING"/>
</dbReference>
<dbReference type="Gene3D" id="3.30.40.10">
    <property type="entry name" value="Zinc/RING finger domain, C3HC4 (zinc finger)"/>
    <property type="match status" value="1"/>
</dbReference>
<dbReference type="InterPro" id="IPR013083">
    <property type="entry name" value="Znf_RING/FYVE/PHD"/>
</dbReference>
<reference evidence="8" key="1">
    <citation type="journal article" date="2015" name="Genom Data">
        <title>Genome sequences of six Phytophthora species associated with forests in New Zealand.</title>
        <authorList>
            <person name="Studholme D.J."/>
            <person name="McDougal R.L."/>
            <person name="Sambles C."/>
            <person name="Hansen E."/>
            <person name="Hardy G."/>
            <person name="Grant M."/>
            <person name="Ganley R.J."/>
            <person name="Williams N.M."/>
        </authorList>
    </citation>
    <scope>NUCLEOTIDE SEQUENCE</scope>
    <source>
        <strain evidence="8">NZFS 2646</strain>
        <strain evidence="9">NZFS 3630</strain>
    </source>
</reference>
<dbReference type="InterPro" id="IPR039903">
    <property type="entry name" value="Zswim2"/>
</dbReference>
<feature type="domain" description="PHD-type" evidence="5">
    <location>
        <begin position="141"/>
        <end position="195"/>
    </location>
</feature>
<keyword evidence="1" id="KW-0479">Metal-binding</keyword>
<dbReference type="PROSITE" id="PS50016">
    <property type="entry name" value="ZF_PHD_2"/>
    <property type="match status" value="1"/>
</dbReference>
<proteinExistence type="predicted"/>
<evidence type="ECO:0000256" key="4">
    <source>
        <dbReference type="PROSITE-ProRule" id="PRU00175"/>
    </source>
</evidence>
<keyword evidence="3" id="KW-0862">Zinc</keyword>
<evidence type="ECO:0008006" key="14">
    <source>
        <dbReference type="Google" id="ProtNLM"/>
    </source>
</evidence>
<dbReference type="InterPro" id="IPR019787">
    <property type="entry name" value="Znf_PHD-finger"/>
</dbReference>
<dbReference type="SUPFAM" id="SSF57850">
    <property type="entry name" value="RING/U-box"/>
    <property type="match status" value="1"/>
</dbReference>
<dbReference type="PROSITE" id="PS50966">
    <property type="entry name" value="ZF_SWIM"/>
    <property type="match status" value="1"/>
</dbReference>
<evidence type="ECO:0000313" key="13">
    <source>
        <dbReference type="Proteomes" id="UP000285883"/>
    </source>
</evidence>
<feature type="domain" description="SWIM-type" evidence="7">
    <location>
        <begin position="49"/>
        <end position="78"/>
    </location>
</feature>
<dbReference type="Proteomes" id="UP000285624">
    <property type="component" value="Unassembled WGS sequence"/>
</dbReference>
<evidence type="ECO:0000313" key="12">
    <source>
        <dbReference type="Proteomes" id="UP000285624"/>
    </source>
</evidence>
<dbReference type="GO" id="GO:0008270">
    <property type="term" value="F:zinc ion binding"/>
    <property type="evidence" value="ECO:0007669"/>
    <property type="project" value="UniProtKB-KW"/>
</dbReference>
<keyword evidence="12" id="KW-1185">Reference proteome</keyword>
<keyword evidence="2 4" id="KW-0863">Zinc-finger</keyword>
<dbReference type="InterPro" id="IPR001965">
    <property type="entry name" value="Znf_PHD"/>
</dbReference>
<dbReference type="EMBL" id="MAYM02001466">
    <property type="protein sequence ID" value="RLN15269.1"/>
    <property type="molecule type" value="Genomic_DNA"/>
</dbReference>
<dbReference type="Pfam" id="PF13639">
    <property type="entry name" value="zf-RING_2"/>
    <property type="match status" value="1"/>
</dbReference>